<accession>A0A9Q3EBQ3</accession>
<protein>
    <submittedName>
        <fullName evidence="2">Uncharacterized protein</fullName>
    </submittedName>
</protein>
<dbReference type="EMBL" id="AVOT02024192">
    <property type="protein sequence ID" value="MBW0514727.1"/>
    <property type="molecule type" value="Genomic_DNA"/>
</dbReference>
<evidence type="ECO:0000313" key="3">
    <source>
        <dbReference type="Proteomes" id="UP000765509"/>
    </source>
</evidence>
<name>A0A9Q3EBQ3_9BASI</name>
<feature type="compositionally biased region" description="Basic and acidic residues" evidence="1">
    <location>
        <begin position="133"/>
        <end position="142"/>
    </location>
</feature>
<dbReference type="AlphaFoldDB" id="A0A9Q3EBQ3"/>
<evidence type="ECO:0000256" key="1">
    <source>
        <dbReference type="SAM" id="MobiDB-lite"/>
    </source>
</evidence>
<dbReference type="Proteomes" id="UP000765509">
    <property type="component" value="Unassembled WGS sequence"/>
</dbReference>
<reference evidence="2" key="1">
    <citation type="submission" date="2021-03" db="EMBL/GenBank/DDBJ databases">
        <title>Draft genome sequence of rust myrtle Austropuccinia psidii MF-1, a brazilian biotype.</title>
        <authorList>
            <person name="Quecine M.C."/>
            <person name="Pachon D.M.R."/>
            <person name="Bonatelli M.L."/>
            <person name="Correr F.H."/>
            <person name="Franceschini L.M."/>
            <person name="Leite T.F."/>
            <person name="Margarido G.R.A."/>
            <person name="Almeida C.A."/>
            <person name="Ferrarezi J.A."/>
            <person name="Labate C.A."/>
        </authorList>
    </citation>
    <scope>NUCLEOTIDE SEQUENCE</scope>
    <source>
        <strain evidence="2">MF-1</strain>
    </source>
</reference>
<feature type="region of interest" description="Disordered" evidence="1">
    <location>
        <begin position="78"/>
        <end position="186"/>
    </location>
</feature>
<feature type="compositionally biased region" description="Polar residues" evidence="1">
    <location>
        <begin position="151"/>
        <end position="186"/>
    </location>
</feature>
<feature type="compositionally biased region" description="Polar residues" evidence="1">
    <location>
        <begin position="80"/>
        <end position="115"/>
    </location>
</feature>
<proteinExistence type="predicted"/>
<gene>
    <name evidence="2" type="ORF">O181_054442</name>
</gene>
<keyword evidence="3" id="KW-1185">Reference proteome</keyword>
<evidence type="ECO:0000313" key="2">
    <source>
        <dbReference type="EMBL" id="MBW0514727.1"/>
    </source>
</evidence>
<comment type="caution">
    <text evidence="2">The sequence shown here is derived from an EMBL/GenBank/DDBJ whole genome shotgun (WGS) entry which is preliminary data.</text>
</comment>
<organism evidence="2 3">
    <name type="scientific">Austropuccinia psidii MF-1</name>
    <dbReference type="NCBI Taxonomy" id="1389203"/>
    <lineage>
        <taxon>Eukaryota</taxon>
        <taxon>Fungi</taxon>
        <taxon>Dikarya</taxon>
        <taxon>Basidiomycota</taxon>
        <taxon>Pucciniomycotina</taxon>
        <taxon>Pucciniomycetes</taxon>
        <taxon>Pucciniales</taxon>
        <taxon>Sphaerophragmiaceae</taxon>
        <taxon>Austropuccinia</taxon>
    </lineage>
</organism>
<sequence length="186" mass="20906">MEHGQQELQPIFTLGGTESMLPEGMSQRYTLQRSYGNYKRMKSKQAVQSPRGRAARIRENQATTQAIEEHLNQKEHTLIPSGSQGVDKPQLSSGFTPFRNQKISGQESPFITTPGNFKENTRIKGQEQYFSQPKEERIRPNDTEAVGLGEGSTQEPEIPVNTSNITRSPFNRNITPTQMENSVVTP</sequence>